<comment type="caution">
    <text evidence="10">The sequence shown here is derived from an EMBL/GenBank/DDBJ whole genome shotgun (WGS) entry which is preliminary data.</text>
</comment>
<feature type="transmembrane region" description="Helical" evidence="7">
    <location>
        <begin position="20"/>
        <end position="40"/>
    </location>
</feature>
<keyword evidence="6 7" id="KW-0472">Membrane</keyword>
<evidence type="ECO:0000256" key="5">
    <source>
        <dbReference type="ARBA" id="ARBA00022989"/>
    </source>
</evidence>
<reference evidence="10" key="2">
    <citation type="journal article" date="2021" name="PeerJ">
        <title>Extensive microbial diversity within the chicken gut microbiome revealed by metagenomics and culture.</title>
        <authorList>
            <person name="Gilroy R."/>
            <person name="Ravi A."/>
            <person name="Getino M."/>
            <person name="Pursley I."/>
            <person name="Horton D.L."/>
            <person name="Alikhan N.F."/>
            <person name="Baker D."/>
            <person name="Gharbi K."/>
            <person name="Hall N."/>
            <person name="Watson M."/>
            <person name="Adriaenssens E.M."/>
            <person name="Foster-Nyarko E."/>
            <person name="Jarju S."/>
            <person name="Secka A."/>
            <person name="Antonio M."/>
            <person name="Oren A."/>
            <person name="Chaudhuri R.R."/>
            <person name="La Ragione R."/>
            <person name="Hildebrand F."/>
            <person name="Pallen M.J."/>
        </authorList>
    </citation>
    <scope>NUCLEOTIDE SEQUENCE</scope>
    <source>
        <strain evidence="10">23406</strain>
    </source>
</reference>
<reference evidence="10" key="1">
    <citation type="submission" date="2020-10" db="EMBL/GenBank/DDBJ databases">
        <authorList>
            <person name="Gilroy R."/>
        </authorList>
    </citation>
    <scope>NUCLEOTIDE SEQUENCE</scope>
    <source>
        <strain evidence="10">23406</strain>
    </source>
</reference>
<dbReference type="InterPro" id="IPR045275">
    <property type="entry name" value="MscS_archaea/bacteria_type"/>
</dbReference>
<keyword evidence="4 7" id="KW-0812">Transmembrane</keyword>
<dbReference type="InterPro" id="IPR011066">
    <property type="entry name" value="MscS_channel_C_sf"/>
</dbReference>
<evidence type="ECO:0000313" key="11">
    <source>
        <dbReference type="Proteomes" id="UP000886891"/>
    </source>
</evidence>
<dbReference type="PANTHER" id="PTHR30221:SF1">
    <property type="entry name" value="SMALL-CONDUCTANCE MECHANOSENSITIVE CHANNEL"/>
    <property type="match status" value="1"/>
</dbReference>
<evidence type="ECO:0000256" key="6">
    <source>
        <dbReference type="ARBA" id="ARBA00023136"/>
    </source>
</evidence>
<dbReference type="Gene3D" id="2.30.30.60">
    <property type="match status" value="1"/>
</dbReference>
<evidence type="ECO:0000259" key="8">
    <source>
        <dbReference type="Pfam" id="PF00924"/>
    </source>
</evidence>
<dbReference type="InterPro" id="IPR011014">
    <property type="entry name" value="MscS_channel_TM-2"/>
</dbReference>
<dbReference type="PANTHER" id="PTHR30221">
    <property type="entry name" value="SMALL-CONDUCTANCE MECHANOSENSITIVE CHANNEL"/>
    <property type="match status" value="1"/>
</dbReference>
<dbReference type="SUPFAM" id="SSF50182">
    <property type="entry name" value="Sm-like ribonucleoproteins"/>
    <property type="match status" value="1"/>
</dbReference>
<dbReference type="InterPro" id="IPR010920">
    <property type="entry name" value="LSM_dom_sf"/>
</dbReference>
<organism evidence="10 11">
    <name type="scientific">Candidatus Stercoripulliclostridium merdipullorum</name>
    <dbReference type="NCBI Taxonomy" id="2840952"/>
    <lineage>
        <taxon>Bacteria</taxon>
        <taxon>Bacillati</taxon>
        <taxon>Bacillota</taxon>
        <taxon>Clostridia</taxon>
        <taxon>Eubacteriales</taxon>
        <taxon>Candidatus Stercoripulliclostridium</taxon>
    </lineage>
</organism>
<protein>
    <submittedName>
        <fullName evidence="10">Mechanosensitive ion channel</fullName>
    </submittedName>
</protein>
<dbReference type="InterPro" id="IPR006685">
    <property type="entry name" value="MscS_channel_2nd"/>
</dbReference>
<dbReference type="GO" id="GO:0008381">
    <property type="term" value="F:mechanosensitive monoatomic ion channel activity"/>
    <property type="evidence" value="ECO:0007669"/>
    <property type="project" value="InterPro"/>
</dbReference>
<dbReference type="SUPFAM" id="SSF82861">
    <property type="entry name" value="Mechanosensitive channel protein MscS (YggB), transmembrane region"/>
    <property type="match status" value="1"/>
</dbReference>
<dbReference type="EMBL" id="DVOH01000037">
    <property type="protein sequence ID" value="HIV00414.1"/>
    <property type="molecule type" value="Genomic_DNA"/>
</dbReference>
<feature type="domain" description="Mechanosensitive ion channel MscS C-terminal" evidence="9">
    <location>
        <begin position="179"/>
        <end position="260"/>
    </location>
</feature>
<evidence type="ECO:0000313" key="10">
    <source>
        <dbReference type="EMBL" id="HIV00414.1"/>
    </source>
</evidence>
<proteinExistence type="inferred from homology"/>
<evidence type="ECO:0000256" key="3">
    <source>
        <dbReference type="ARBA" id="ARBA00022475"/>
    </source>
</evidence>
<dbReference type="Gene3D" id="3.30.70.100">
    <property type="match status" value="1"/>
</dbReference>
<comment type="subcellular location">
    <subcellularLocation>
        <location evidence="1">Cell membrane</location>
        <topology evidence="1">Multi-pass membrane protein</topology>
    </subcellularLocation>
</comment>
<keyword evidence="3" id="KW-1003">Cell membrane</keyword>
<dbReference type="GO" id="GO:0005886">
    <property type="term" value="C:plasma membrane"/>
    <property type="evidence" value="ECO:0007669"/>
    <property type="project" value="UniProtKB-SubCell"/>
</dbReference>
<dbReference type="InterPro" id="IPR023408">
    <property type="entry name" value="MscS_beta-dom_sf"/>
</dbReference>
<accession>A0A9D1SXQ0</accession>
<evidence type="ECO:0000256" key="1">
    <source>
        <dbReference type="ARBA" id="ARBA00004651"/>
    </source>
</evidence>
<feature type="transmembrane region" description="Helical" evidence="7">
    <location>
        <begin position="88"/>
        <end position="107"/>
    </location>
</feature>
<keyword evidence="5 7" id="KW-1133">Transmembrane helix</keyword>
<dbReference type="Proteomes" id="UP000886891">
    <property type="component" value="Unassembled WGS sequence"/>
</dbReference>
<gene>
    <name evidence="10" type="ORF">IAB14_04815</name>
</gene>
<dbReference type="AlphaFoldDB" id="A0A9D1SXQ0"/>
<sequence>MDQLFNNFKSSLQTFLNDTLYRVVVAILFLLVFFLLYTLISKGLKKVLYRKKKPTLLVKFIATALKCGAVFFGILIAADILGIPNASIIALLSTAALAIGLTLQGVASNLMSGVIMLNGSLFKEGDYIALSGVEGSVLSITITHVEIVTSSGLRVTIPNSKVTSDIVTNYTVLGKRRIAMDVSVSYDSDMGRVAEVLRAMIERHPNVMKEEEQLVRIKEHGDSAVIFVVRCWTPTDQYWSTYYDFKEQILSDFKENGIEIPYPHIVTVPAKQD</sequence>
<dbReference type="InterPro" id="IPR049278">
    <property type="entry name" value="MS_channel_C"/>
</dbReference>
<feature type="domain" description="Mechanosensitive ion channel MscS" evidence="8">
    <location>
        <begin position="106"/>
        <end position="171"/>
    </location>
</feature>
<dbReference type="Gene3D" id="1.10.287.1260">
    <property type="match status" value="1"/>
</dbReference>
<feature type="transmembrane region" description="Helical" evidence="7">
    <location>
        <begin position="60"/>
        <end position="82"/>
    </location>
</feature>
<comment type="similarity">
    <text evidence="2">Belongs to the MscS (TC 1.A.23) family.</text>
</comment>
<dbReference type="Pfam" id="PF21082">
    <property type="entry name" value="MS_channel_3rd"/>
    <property type="match status" value="1"/>
</dbReference>
<evidence type="ECO:0000256" key="2">
    <source>
        <dbReference type="ARBA" id="ARBA00008017"/>
    </source>
</evidence>
<dbReference type="Pfam" id="PF00924">
    <property type="entry name" value="MS_channel_2nd"/>
    <property type="match status" value="1"/>
</dbReference>
<evidence type="ECO:0000259" key="9">
    <source>
        <dbReference type="Pfam" id="PF21082"/>
    </source>
</evidence>
<name>A0A9D1SXQ0_9FIRM</name>
<dbReference type="SUPFAM" id="SSF82689">
    <property type="entry name" value="Mechanosensitive channel protein MscS (YggB), C-terminal domain"/>
    <property type="match status" value="1"/>
</dbReference>
<evidence type="ECO:0000256" key="7">
    <source>
        <dbReference type="SAM" id="Phobius"/>
    </source>
</evidence>
<evidence type="ECO:0000256" key="4">
    <source>
        <dbReference type="ARBA" id="ARBA00022692"/>
    </source>
</evidence>